<feature type="compositionally biased region" description="Basic and acidic residues" evidence="1">
    <location>
        <begin position="30"/>
        <end position="42"/>
    </location>
</feature>
<accession>A0A9P6TVR2</accession>
<reference evidence="2" key="1">
    <citation type="journal article" date="2020" name="Fungal Divers.">
        <title>Resolving the Mortierellaceae phylogeny through synthesis of multi-gene phylogenetics and phylogenomics.</title>
        <authorList>
            <person name="Vandepol N."/>
            <person name="Liber J."/>
            <person name="Desiro A."/>
            <person name="Na H."/>
            <person name="Kennedy M."/>
            <person name="Barry K."/>
            <person name="Grigoriev I.V."/>
            <person name="Miller A.N."/>
            <person name="O'Donnell K."/>
            <person name="Stajich J.E."/>
            <person name="Bonito G."/>
        </authorList>
    </citation>
    <scope>NUCLEOTIDE SEQUENCE</scope>
    <source>
        <strain evidence="2">KOD948</strain>
    </source>
</reference>
<protein>
    <submittedName>
        <fullName evidence="2">Uncharacterized protein</fullName>
    </submittedName>
</protein>
<keyword evidence="3" id="KW-1185">Reference proteome</keyword>
<feature type="compositionally biased region" description="Polar residues" evidence="1">
    <location>
        <begin position="95"/>
        <end position="105"/>
    </location>
</feature>
<gene>
    <name evidence="2" type="ORF">BG011_010046</name>
</gene>
<comment type="caution">
    <text evidence="2">The sequence shown here is derived from an EMBL/GenBank/DDBJ whole genome shotgun (WGS) entry which is preliminary data.</text>
</comment>
<evidence type="ECO:0000256" key="1">
    <source>
        <dbReference type="SAM" id="MobiDB-lite"/>
    </source>
</evidence>
<feature type="non-terminal residue" evidence="2">
    <location>
        <position position="354"/>
    </location>
</feature>
<name>A0A9P6TVR2_9FUNG</name>
<dbReference type="OrthoDB" id="2448250at2759"/>
<feature type="region of interest" description="Disordered" evidence="1">
    <location>
        <begin position="1"/>
        <end position="195"/>
    </location>
</feature>
<sequence length="354" mass="38938">MDVDELAGDSRKQQKQGSDNCNTVVGGSDGGDHDRGGDRHDDMESDQSSLSSSSSMDEGEEDENKAIKGRARQGSSPTSSAQRHTIGMESHSDSDSQFDSAMDSHVNSESESDHEPESRPDTHRPRPVPTHRLDAIDAATTATSSNASRRMSAHLTRRQSHNATDHPRSMDMNQSRGHGQSLVDRTHGGRGDQAMDHLHDLSTLAEVAQQMPRQKIRAEGGSVLHDDSTATASESEGSLALEGIDSAREWPSMSDPPRPPKDYRQSTGHSRLSEIKPSSAHHHHHHRQHHPQHQNHHQRQSASYTGPAGSNLAMTRPARVKEDITKDSTPRKWICKQVPVKTLGGEMMMPIWFS</sequence>
<feature type="compositionally biased region" description="Basic residues" evidence="1">
    <location>
        <begin position="151"/>
        <end position="160"/>
    </location>
</feature>
<feature type="compositionally biased region" description="Basic and acidic residues" evidence="1">
    <location>
        <begin position="106"/>
        <end position="124"/>
    </location>
</feature>
<feature type="compositionally biased region" description="Basic residues" evidence="1">
    <location>
        <begin position="279"/>
        <end position="299"/>
    </location>
</feature>
<evidence type="ECO:0000313" key="3">
    <source>
        <dbReference type="Proteomes" id="UP000726737"/>
    </source>
</evidence>
<dbReference type="Proteomes" id="UP000726737">
    <property type="component" value="Unassembled WGS sequence"/>
</dbReference>
<feature type="compositionally biased region" description="Low complexity" evidence="1">
    <location>
        <begin position="138"/>
        <end position="150"/>
    </location>
</feature>
<feature type="compositionally biased region" description="Polar residues" evidence="1">
    <location>
        <begin position="73"/>
        <end position="83"/>
    </location>
</feature>
<evidence type="ECO:0000313" key="2">
    <source>
        <dbReference type="EMBL" id="KAG0248642.1"/>
    </source>
</evidence>
<feature type="compositionally biased region" description="Low complexity" evidence="1">
    <location>
        <begin position="46"/>
        <end position="56"/>
    </location>
</feature>
<dbReference type="AlphaFoldDB" id="A0A9P6TVR2"/>
<feature type="region of interest" description="Disordered" evidence="1">
    <location>
        <begin position="209"/>
        <end position="326"/>
    </location>
</feature>
<proteinExistence type="predicted"/>
<feature type="compositionally biased region" description="Basic and acidic residues" evidence="1">
    <location>
        <begin position="184"/>
        <end position="195"/>
    </location>
</feature>
<dbReference type="EMBL" id="JAAAJA010000949">
    <property type="protein sequence ID" value="KAG0248642.1"/>
    <property type="molecule type" value="Genomic_DNA"/>
</dbReference>
<feature type="compositionally biased region" description="Polar residues" evidence="1">
    <location>
        <begin position="15"/>
        <end position="25"/>
    </location>
</feature>
<organism evidence="2 3">
    <name type="scientific">Mortierella polycephala</name>
    <dbReference type="NCBI Taxonomy" id="41804"/>
    <lineage>
        <taxon>Eukaryota</taxon>
        <taxon>Fungi</taxon>
        <taxon>Fungi incertae sedis</taxon>
        <taxon>Mucoromycota</taxon>
        <taxon>Mortierellomycotina</taxon>
        <taxon>Mortierellomycetes</taxon>
        <taxon>Mortierellales</taxon>
        <taxon>Mortierellaceae</taxon>
        <taxon>Mortierella</taxon>
    </lineage>
</organism>